<comment type="caution">
    <text evidence="2">The sequence shown here is derived from an EMBL/GenBank/DDBJ whole genome shotgun (WGS) entry which is preliminary data.</text>
</comment>
<evidence type="ECO:0000313" key="3">
    <source>
        <dbReference type="Proteomes" id="UP000076625"/>
    </source>
</evidence>
<proteinExistence type="predicted"/>
<reference evidence="3" key="1">
    <citation type="submission" date="2016-01" db="EMBL/GenBank/DDBJ databases">
        <title>Draft genome of Chromobacterium sp. F49.</title>
        <authorList>
            <person name="Hong K.W."/>
        </authorList>
    </citation>
    <scope>NUCLEOTIDE SEQUENCE [LARGE SCALE GENOMIC DNA]</scope>
    <source>
        <strain evidence="3">CN10</strain>
    </source>
</reference>
<keyword evidence="1" id="KW-0472">Membrane</keyword>
<evidence type="ECO:0000313" key="2">
    <source>
        <dbReference type="EMBL" id="KZE24957.1"/>
    </source>
</evidence>
<gene>
    <name evidence="2" type="ORF">AVW16_03830</name>
</gene>
<feature type="transmembrane region" description="Helical" evidence="1">
    <location>
        <begin position="88"/>
        <end position="105"/>
    </location>
</feature>
<accession>A0A163B7Z3</accession>
<feature type="transmembrane region" description="Helical" evidence="1">
    <location>
        <begin position="38"/>
        <end position="56"/>
    </location>
</feature>
<dbReference type="EMBL" id="LQQU01000060">
    <property type="protein sequence ID" value="KZE24957.1"/>
    <property type="molecule type" value="Genomic_DNA"/>
</dbReference>
<dbReference type="OrthoDB" id="515103at2"/>
<keyword evidence="1" id="KW-1133">Transmembrane helix</keyword>
<dbReference type="AlphaFoldDB" id="A0A163B7Z3"/>
<feature type="transmembrane region" description="Helical" evidence="1">
    <location>
        <begin position="6"/>
        <end position="26"/>
    </location>
</feature>
<protein>
    <submittedName>
        <fullName evidence="2">Branched-chain amino acid transporter</fullName>
    </submittedName>
</protein>
<organism evidence="2 3">
    <name type="scientific">Crenobacter luteus</name>
    <dbReference type="NCBI Taxonomy" id="1452487"/>
    <lineage>
        <taxon>Bacteria</taxon>
        <taxon>Pseudomonadati</taxon>
        <taxon>Pseudomonadota</taxon>
        <taxon>Betaproteobacteria</taxon>
        <taxon>Neisseriales</taxon>
        <taxon>Neisseriaceae</taxon>
        <taxon>Crenobacter</taxon>
    </lineage>
</organism>
<name>A0A163B7Z3_9NEIS</name>
<keyword evidence="1" id="KW-0812">Transmembrane</keyword>
<sequence length="106" mass="11525">MKDALWLIAGMTAVTFLTRASFLVFARTLRFPPAVRRALRYVPVAVLPALVVPMALMPGGVWSPTPANPYLVGTVVAAAVAIRTKKTLLAIVLSFAVYLVWRLLFA</sequence>
<dbReference type="InterPro" id="IPR008407">
    <property type="entry name" value="Brnchd-chn_aa_trnsp_AzlD"/>
</dbReference>
<evidence type="ECO:0000256" key="1">
    <source>
        <dbReference type="SAM" id="Phobius"/>
    </source>
</evidence>
<dbReference type="STRING" id="1452487.AVW16_03830"/>
<dbReference type="Pfam" id="PF05437">
    <property type="entry name" value="AzlD"/>
    <property type="match status" value="1"/>
</dbReference>
<dbReference type="Proteomes" id="UP000076625">
    <property type="component" value="Unassembled WGS sequence"/>
</dbReference>
<keyword evidence="3" id="KW-1185">Reference proteome</keyword>
<dbReference type="RefSeq" id="WP_066614880.1">
    <property type="nucleotide sequence ID" value="NZ_LQQU01000060.1"/>
</dbReference>